<proteinExistence type="predicted"/>
<dbReference type="Gene3D" id="3.30.1370.10">
    <property type="entry name" value="K Homology domain, type 1"/>
    <property type="match status" value="1"/>
</dbReference>
<protein>
    <recommendedName>
        <fullName evidence="2">K Homology domain-containing protein</fullName>
    </recommendedName>
</protein>
<dbReference type="InterPro" id="IPR036612">
    <property type="entry name" value="KH_dom_type_1_sf"/>
</dbReference>
<dbReference type="AlphaFoldDB" id="A0AAD3E591"/>
<dbReference type="Pfam" id="PF00013">
    <property type="entry name" value="KH_1"/>
    <property type="match status" value="1"/>
</dbReference>
<dbReference type="SUPFAM" id="SSF54791">
    <property type="entry name" value="Eukaryotic type KH-domain (KH-domain type I)"/>
    <property type="match status" value="1"/>
</dbReference>
<organism evidence="3 4">
    <name type="scientific">Astrephomene gubernaculifera</name>
    <dbReference type="NCBI Taxonomy" id="47775"/>
    <lineage>
        <taxon>Eukaryota</taxon>
        <taxon>Viridiplantae</taxon>
        <taxon>Chlorophyta</taxon>
        <taxon>core chlorophytes</taxon>
        <taxon>Chlorophyceae</taxon>
        <taxon>CS clade</taxon>
        <taxon>Chlamydomonadales</taxon>
        <taxon>Astrephomenaceae</taxon>
        <taxon>Astrephomene</taxon>
    </lineage>
</organism>
<evidence type="ECO:0000313" key="3">
    <source>
        <dbReference type="EMBL" id="GFR51706.1"/>
    </source>
</evidence>
<evidence type="ECO:0000313" key="4">
    <source>
        <dbReference type="Proteomes" id="UP001054857"/>
    </source>
</evidence>
<dbReference type="SMART" id="SM00322">
    <property type="entry name" value="KH"/>
    <property type="match status" value="1"/>
</dbReference>
<dbReference type="InterPro" id="IPR004087">
    <property type="entry name" value="KH_dom"/>
</dbReference>
<keyword evidence="1" id="KW-0694">RNA-binding</keyword>
<dbReference type="PROSITE" id="PS50084">
    <property type="entry name" value="KH_TYPE_1"/>
    <property type="match status" value="1"/>
</dbReference>
<comment type="caution">
    <text evidence="3">The sequence shown here is derived from an EMBL/GenBank/DDBJ whole genome shotgun (WGS) entry which is preliminary data.</text>
</comment>
<dbReference type="EMBL" id="BMAR01000053">
    <property type="protein sequence ID" value="GFR51706.1"/>
    <property type="molecule type" value="Genomic_DNA"/>
</dbReference>
<gene>
    <name evidence="3" type="ORF">Agub_g14151</name>
</gene>
<dbReference type="InterPro" id="IPR004088">
    <property type="entry name" value="KH_dom_type_1"/>
</dbReference>
<reference evidence="3 4" key="1">
    <citation type="journal article" date="2021" name="Sci. Rep.">
        <title>Genome sequencing of the multicellular alga Astrephomene provides insights into convergent evolution of germ-soma differentiation.</title>
        <authorList>
            <person name="Yamashita S."/>
            <person name="Yamamoto K."/>
            <person name="Matsuzaki R."/>
            <person name="Suzuki S."/>
            <person name="Yamaguchi H."/>
            <person name="Hirooka S."/>
            <person name="Minakuchi Y."/>
            <person name="Miyagishima S."/>
            <person name="Kawachi M."/>
            <person name="Toyoda A."/>
            <person name="Nozaki H."/>
        </authorList>
    </citation>
    <scope>NUCLEOTIDE SEQUENCE [LARGE SCALE GENOMIC DNA]</scope>
    <source>
        <strain evidence="3 4">NIES-4017</strain>
    </source>
</reference>
<name>A0AAD3E591_9CHLO</name>
<keyword evidence="4" id="KW-1185">Reference proteome</keyword>
<accession>A0AAD3E591</accession>
<sequence>MQQQTGSGAGGRRQTAVVTCPKSMVGRVIGRSGETIKALQTYTGALIQIDQTCDPTKIAISGTPQNLNLALSMVHDIVRGTFKGFALLRQATGHCSKGPQQIASRPVYAPGYGLIPPSQLYGSGDAGAMLHAAAAGFLTPRGLPGAAGLAGAAGTYPQLLGGPGALATAPRPLLMGMPPVHLQASPLHAPVYNMMGAPVYFSPLDFSGSSAPHMAAHLSNGGGAPEMVLYTDGTAPLLATAPSAAGGGAGGIMTGSRLFHSVSHSNGGGAANGGGGGGAEATSYGTSAAGGGGPRGVSSGGLVVDTEGALYTYQ</sequence>
<evidence type="ECO:0000259" key="2">
    <source>
        <dbReference type="SMART" id="SM00322"/>
    </source>
</evidence>
<feature type="domain" description="K Homology" evidence="2">
    <location>
        <begin position="12"/>
        <end position="79"/>
    </location>
</feature>
<dbReference type="GO" id="GO:0003723">
    <property type="term" value="F:RNA binding"/>
    <property type="evidence" value="ECO:0007669"/>
    <property type="project" value="UniProtKB-UniRule"/>
</dbReference>
<dbReference type="CDD" id="cd00105">
    <property type="entry name" value="KH-I"/>
    <property type="match status" value="1"/>
</dbReference>
<evidence type="ECO:0000256" key="1">
    <source>
        <dbReference type="PROSITE-ProRule" id="PRU00117"/>
    </source>
</evidence>
<dbReference type="Proteomes" id="UP001054857">
    <property type="component" value="Unassembled WGS sequence"/>
</dbReference>